<proteinExistence type="predicted"/>
<gene>
    <name evidence="1" type="ORF">MSIMFB_03530</name>
</gene>
<sequence length="85" mass="8753">MAAHRGSPVKGSLAQQVQALVTDPIVGGPAIVEAIDLAVRFYGTNPPSLQHISYQSVPAVPGQSSIAVAIGHMNHIAGMTLARTL</sequence>
<comment type="caution">
    <text evidence="1">The sequence shown here is derived from an EMBL/GenBank/DDBJ whole genome shotgun (WGS) entry which is preliminary data.</text>
</comment>
<reference evidence="1 2" key="1">
    <citation type="submission" date="2017-10" db="EMBL/GenBank/DDBJ databases">
        <authorList>
            <consortium name="Urmite Genomes"/>
        </authorList>
    </citation>
    <scope>NUCLEOTIDE SEQUENCE [LARGE SCALE GENOMIC DNA]</scope>
    <source>
        <strain evidence="1 2">FB-527</strain>
    </source>
</reference>
<dbReference type="Proteomes" id="UP000554965">
    <property type="component" value="Unassembled WGS sequence"/>
</dbReference>
<evidence type="ECO:0000313" key="2">
    <source>
        <dbReference type="Proteomes" id="UP000554965"/>
    </source>
</evidence>
<dbReference type="RefSeq" id="WP_260861097.1">
    <property type="nucleotide sequence ID" value="NZ_OCTY01000002.1"/>
</dbReference>
<accession>A0A7Z7IM07</accession>
<evidence type="ECO:0000313" key="1">
    <source>
        <dbReference type="EMBL" id="SOJ56054.1"/>
    </source>
</evidence>
<name>A0A7Z7IM07_9MYCO</name>
<organism evidence="1 2">
    <name type="scientific">Mycobacterium simulans</name>
    <dbReference type="NCBI Taxonomy" id="627089"/>
    <lineage>
        <taxon>Bacteria</taxon>
        <taxon>Bacillati</taxon>
        <taxon>Actinomycetota</taxon>
        <taxon>Actinomycetes</taxon>
        <taxon>Mycobacteriales</taxon>
        <taxon>Mycobacteriaceae</taxon>
        <taxon>Mycobacterium</taxon>
    </lineage>
</organism>
<protein>
    <submittedName>
        <fullName evidence="1">Uncharacterized protein</fullName>
    </submittedName>
</protein>
<dbReference type="EMBL" id="OCTY01000002">
    <property type="protein sequence ID" value="SOJ56054.1"/>
    <property type="molecule type" value="Genomic_DNA"/>
</dbReference>
<keyword evidence="2" id="KW-1185">Reference proteome</keyword>
<dbReference type="AlphaFoldDB" id="A0A7Z7IM07"/>